<dbReference type="InterPro" id="IPR025398">
    <property type="entry name" value="DUF4371"/>
</dbReference>
<feature type="compositionally biased region" description="Polar residues" evidence="1">
    <location>
        <begin position="57"/>
        <end position="66"/>
    </location>
</feature>
<organism evidence="3 4">
    <name type="scientific">Arabidopsis thaliana</name>
    <name type="common">Mouse-ear cress</name>
    <dbReference type="NCBI Taxonomy" id="3702"/>
    <lineage>
        <taxon>Eukaryota</taxon>
        <taxon>Viridiplantae</taxon>
        <taxon>Streptophyta</taxon>
        <taxon>Embryophyta</taxon>
        <taxon>Tracheophyta</taxon>
        <taxon>Spermatophyta</taxon>
        <taxon>Magnoliopsida</taxon>
        <taxon>eudicotyledons</taxon>
        <taxon>Gunneridae</taxon>
        <taxon>Pentapetalae</taxon>
        <taxon>rosids</taxon>
        <taxon>malvids</taxon>
        <taxon>Brassicales</taxon>
        <taxon>Brassicaceae</taxon>
        <taxon>Camelineae</taxon>
        <taxon>Arabidopsis</taxon>
    </lineage>
</organism>
<dbReference type="PANTHER" id="PTHR45749:SF35">
    <property type="entry name" value="AC-LIKE TRANSPOSASE-RELATED"/>
    <property type="match status" value="1"/>
</dbReference>
<evidence type="ECO:0000313" key="4">
    <source>
        <dbReference type="Proteomes" id="UP000426265"/>
    </source>
</evidence>
<evidence type="ECO:0000259" key="2">
    <source>
        <dbReference type="Pfam" id="PF14291"/>
    </source>
</evidence>
<accession>A0A654EFA9</accession>
<evidence type="ECO:0000313" key="3">
    <source>
        <dbReference type="EMBL" id="VYS48019.1"/>
    </source>
</evidence>
<gene>
    <name evidence="3" type="ORF">AN1_LOCUS3503</name>
</gene>
<dbReference type="AlphaFoldDB" id="A0A654EFA9"/>
<feature type="region of interest" description="Disordered" evidence="1">
    <location>
        <begin position="37"/>
        <end position="68"/>
    </location>
</feature>
<reference evidence="3 4" key="1">
    <citation type="submission" date="2019-11" db="EMBL/GenBank/DDBJ databases">
        <authorList>
            <person name="Jiao W.-B."/>
            <person name="Schneeberger K."/>
        </authorList>
    </citation>
    <scope>NUCLEOTIDE SEQUENCE [LARGE SCALE GENOMIC DNA]</scope>
    <source>
        <strain evidence="4">cv. An-1</strain>
    </source>
</reference>
<dbReference type="PANTHER" id="PTHR45749">
    <property type="match status" value="1"/>
</dbReference>
<dbReference type="EMBL" id="CACRSJ010000104">
    <property type="protein sequence ID" value="VYS48019.1"/>
    <property type="molecule type" value="Genomic_DNA"/>
</dbReference>
<dbReference type="Proteomes" id="UP000426265">
    <property type="component" value="Unassembled WGS sequence"/>
</dbReference>
<dbReference type="Pfam" id="PF14291">
    <property type="entry name" value="DUF4371"/>
    <property type="match status" value="1"/>
</dbReference>
<feature type="domain" description="DUF4371" evidence="2">
    <location>
        <begin position="100"/>
        <end position="326"/>
    </location>
</feature>
<proteinExistence type="predicted"/>
<sequence length="459" mass="53045">MLDNKKREHMPTLAPPSRCLITTIMWTVWMTNEVDENEFDNKDQDEVVHEEKKSGQNEELPSNISDPVNWDDMNMRFRDLLVEKGPATRHDKKGGYLATSGYNDWRNLSKRLKEHKGSHDHITCMTRRAELESRLQKNKTIDKHAQEAINKDNIHWREVLLRIIALVKTHAKNNLAFRGKNEKVGQDRNGNFLSFIEMIAEFDVVMREHIRRIGAAEIYSHYLSHKIQNELIGILTGEIRLMIMKTIHASKYCSIIFDCTPDISHKEQMTMIIRCVNISSTSTKVEEFYLTFLEVKDKSSEGLFSKIKEALVDMELEIDDVRGQESETHGIGVFEILFGMILWYDLLAVVNRVSKTLQSADIDIDVAIIELKGLDMDIEAEFLVKKKRTIRRKKHFDEVSEKGDENMDLSPEEDFRINYFFTLIDQALKLTSASDESLMASCVHLESSLKHGEHSDIDG</sequence>
<feature type="compositionally biased region" description="Basic and acidic residues" evidence="1">
    <location>
        <begin position="39"/>
        <end position="56"/>
    </location>
</feature>
<evidence type="ECO:0000256" key="1">
    <source>
        <dbReference type="SAM" id="MobiDB-lite"/>
    </source>
</evidence>
<name>A0A654EFA9_ARATH</name>
<protein>
    <recommendedName>
        <fullName evidence="2">DUF4371 domain-containing protein</fullName>
    </recommendedName>
</protein>